<name>A0A7J7JIH0_BUGNE</name>
<dbReference type="PANTHER" id="PTHR15454">
    <property type="entry name" value="NISCHARIN RELATED"/>
    <property type="match status" value="1"/>
</dbReference>
<evidence type="ECO:0000313" key="4">
    <source>
        <dbReference type="Proteomes" id="UP000593567"/>
    </source>
</evidence>
<dbReference type="OrthoDB" id="1658at2759"/>
<gene>
    <name evidence="3" type="ORF">EB796_015567</name>
</gene>
<evidence type="ECO:0000256" key="2">
    <source>
        <dbReference type="ARBA" id="ARBA00022737"/>
    </source>
</evidence>
<dbReference type="GO" id="GO:0005737">
    <property type="term" value="C:cytoplasm"/>
    <property type="evidence" value="ECO:0007669"/>
    <property type="project" value="TreeGrafter"/>
</dbReference>
<proteinExistence type="predicted"/>
<dbReference type="PROSITE" id="PS51450">
    <property type="entry name" value="LRR"/>
    <property type="match status" value="1"/>
</dbReference>
<evidence type="ECO:0000256" key="1">
    <source>
        <dbReference type="ARBA" id="ARBA00022614"/>
    </source>
</evidence>
<accession>A0A7J7JIH0</accession>
<comment type="caution">
    <text evidence="3">The sequence shown here is derived from an EMBL/GenBank/DDBJ whole genome shotgun (WGS) entry which is preliminary data.</text>
</comment>
<protein>
    <submittedName>
        <fullName evidence="3">Uncharacterized protein</fullName>
    </submittedName>
</protein>
<evidence type="ECO:0000313" key="3">
    <source>
        <dbReference type="EMBL" id="KAF6026119.1"/>
    </source>
</evidence>
<dbReference type="Gene3D" id="1.25.40.120">
    <property type="entry name" value="Protein prenylyltransferase"/>
    <property type="match status" value="1"/>
</dbReference>
<dbReference type="AlphaFoldDB" id="A0A7J7JIH0"/>
<keyword evidence="1" id="KW-0433">Leucine-rich repeat</keyword>
<dbReference type="Gene3D" id="3.80.10.10">
    <property type="entry name" value="Ribonuclease Inhibitor"/>
    <property type="match status" value="1"/>
</dbReference>
<dbReference type="Proteomes" id="UP000593567">
    <property type="component" value="Unassembled WGS sequence"/>
</dbReference>
<dbReference type="InterPro" id="IPR032675">
    <property type="entry name" value="LRR_dom_sf"/>
</dbReference>
<keyword evidence="4" id="KW-1185">Reference proteome</keyword>
<keyword evidence="2" id="KW-0677">Repeat</keyword>
<dbReference type="Pfam" id="PF14580">
    <property type="entry name" value="LRR_9"/>
    <property type="match status" value="1"/>
</dbReference>
<dbReference type="EMBL" id="VXIV02002345">
    <property type="protein sequence ID" value="KAF6026119.1"/>
    <property type="molecule type" value="Genomic_DNA"/>
</dbReference>
<organism evidence="3 4">
    <name type="scientific">Bugula neritina</name>
    <name type="common">Brown bryozoan</name>
    <name type="synonym">Sertularia neritina</name>
    <dbReference type="NCBI Taxonomy" id="10212"/>
    <lineage>
        <taxon>Eukaryota</taxon>
        <taxon>Metazoa</taxon>
        <taxon>Spiralia</taxon>
        <taxon>Lophotrochozoa</taxon>
        <taxon>Bryozoa</taxon>
        <taxon>Gymnolaemata</taxon>
        <taxon>Cheilostomatida</taxon>
        <taxon>Flustrina</taxon>
        <taxon>Buguloidea</taxon>
        <taxon>Bugulidae</taxon>
        <taxon>Bugula</taxon>
    </lineage>
</organism>
<sequence length="182" mass="21020">MQELDSCQQLFLLEPDNKWVLLTIIWLMKSIDPIKFKNEIMSNLKQLEDVDSLRRNYYSDLRSKFIWEEVITELSTPQVDMSGQHLTRCYNAHLLYAVTELNLSNNDLINADGLNHLQKLVTLILSNNKIVCCRGLINMPCLKHLDLQNNCIKSKTDLERVQQTCSALQELLTDGNPLDTLN</sequence>
<reference evidence="3" key="1">
    <citation type="submission" date="2020-06" db="EMBL/GenBank/DDBJ databases">
        <title>Draft genome of Bugula neritina, a colonial animal packing powerful symbionts and potential medicines.</title>
        <authorList>
            <person name="Rayko M."/>
        </authorList>
    </citation>
    <scope>NUCLEOTIDE SEQUENCE [LARGE SCALE GENOMIC DNA]</scope>
    <source>
        <strain evidence="3">Kwan_BN1</strain>
    </source>
</reference>
<dbReference type="SUPFAM" id="SSF48439">
    <property type="entry name" value="Protein prenylyltransferase"/>
    <property type="match status" value="1"/>
</dbReference>
<dbReference type="InterPro" id="IPR001611">
    <property type="entry name" value="Leu-rich_rpt"/>
</dbReference>
<dbReference type="SUPFAM" id="SSF52058">
    <property type="entry name" value="L domain-like"/>
    <property type="match status" value="1"/>
</dbReference>